<proteinExistence type="predicted"/>
<dbReference type="CDD" id="cd00093">
    <property type="entry name" value="HTH_XRE"/>
    <property type="match status" value="1"/>
</dbReference>
<keyword evidence="3" id="KW-1185">Reference proteome</keyword>
<feature type="domain" description="HTH cro/C1-type" evidence="1">
    <location>
        <begin position="27"/>
        <end position="55"/>
    </location>
</feature>
<dbReference type="InterPro" id="IPR001387">
    <property type="entry name" value="Cro/C1-type_HTH"/>
</dbReference>
<protein>
    <recommendedName>
        <fullName evidence="1">HTH cro/C1-type domain-containing protein</fullName>
    </recommendedName>
</protein>
<evidence type="ECO:0000259" key="1">
    <source>
        <dbReference type="PROSITE" id="PS50943"/>
    </source>
</evidence>
<dbReference type="Proteomes" id="UP000562124">
    <property type="component" value="Unassembled WGS sequence"/>
</dbReference>
<comment type="caution">
    <text evidence="2">The sequence shown here is derived from an EMBL/GenBank/DDBJ whole genome shotgun (WGS) entry which is preliminary data.</text>
</comment>
<dbReference type="EMBL" id="JABCJJ010000010">
    <property type="protein sequence ID" value="NMR20232.1"/>
    <property type="molecule type" value="Genomic_DNA"/>
</dbReference>
<dbReference type="PROSITE" id="PS50943">
    <property type="entry name" value="HTH_CROC1"/>
    <property type="match status" value="1"/>
</dbReference>
<dbReference type="Gene3D" id="1.10.10.10">
    <property type="entry name" value="Winged helix-like DNA-binding domain superfamily/Winged helix DNA-binding domain"/>
    <property type="match status" value="1"/>
</dbReference>
<dbReference type="InterPro" id="IPR036388">
    <property type="entry name" value="WH-like_DNA-bd_sf"/>
</dbReference>
<name>A0A7Y0LXT9_CELFI</name>
<evidence type="ECO:0000313" key="3">
    <source>
        <dbReference type="Proteomes" id="UP000562124"/>
    </source>
</evidence>
<sequence>MAIDAREAVAVARRARSRNVVSRLDYLRELRRLAGSLTQVELARNLGVSQPTISSALKTASGLPEPRPGFSGAGPYEIAQRYAAGDLSRGQLIDELSRWEYRPWVATDGYDCTTGDEGEWGETVAVALRDGLLDEETYDAILDRRDGLGR</sequence>
<organism evidence="2 3">
    <name type="scientific">Cellulomonas fimi</name>
    <dbReference type="NCBI Taxonomy" id="1708"/>
    <lineage>
        <taxon>Bacteria</taxon>
        <taxon>Bacillati</taxon>
        <taxon>Actinomycetota</taxon>
        <taxon>Actinomycetes</taxon>
        <taxon>Micrococcales</taxon>
        <taxon>Cellulomonadaceae</taxon>
        <taxon>Cellulomonas</taxon>
    </lineage>
</organism>
<reference evidence="2 3" key="1">
    <citation type="submission" date="2020-04" db="EMBL/GenBank/DDBJ databases">
        <title>Sequencing and Assembly of C. fimi.</title>
        <authorList>
            <person name="Ramsey A.R."/>
        </authorList>
    </citation>
    <scope>NUCLEOTIDE SEQUENCE [LARGE SCALE GENOMIC DNA]</scope>
    <source>
        <strain evidence="2 3">SB</strain>
    </source>
</reference>
<evidence type="ECO:0000313" key="2">
    <source>
        <dbReference type="EMBL" id="NMR20232.1"/>
    </source>
</evidence>
<gene>
    <name evidence="2" type="ORF">HIR71_08375</name>
</gene>
<dbReference type="RefSeq" id="WP_169324609.1">
    <property type="nucleotide sequence ID" value="NZ_JABCJJ010000010.1"/>
</dbReference>
<dbReference type="AlphaFoldDB" id="A0A7Y0LXT9"/>
<accession>A0A7Y0LXT9</accession>